<evidence type="ECO:0000313" key="8">
    <source>
        <dbReference type="Proteomes" id="UP000887043"/>
    </source>
</evidence>
<dbReference type="CDD" id="cd00438">
    <property type="entry name" value="cupin_RmlC"/>
    <property type="match status" value="1"/>
</dbReference>
<comment type="caution">
    <text evidence="7">The sequence shown here is derived from an EMBL/GenBank/DDBJ whole genome shotgun (WGS) entry which is preliminary data.</text>
</comment>
<dbReference type="InterPro" id="IPR000888">
    <property type="entry name" value="RmlC-like"/>
</dbReference>
<name>A0AA37HZ63_SEGBR</name>
<organism evidence="7 8">
    <name type="scientific">Segatella bryantii</name>
    <name type="common">Prevotella bryantii</name>
    <dbReference type="NCBI Taxonomy" id="77095"/>
    <lineage>
        <taxon>Bacteria</taxon>
        <taxon>Pseudomonadati</taxon>
        <taxon>Bacteroidota</taxon>
        <taxon>Bacteroidia</taxon>
        <taxon>Bacteroidales</taxon>
        <taxon>Prevotellaceae</taxon>
        <taxon>Segatella</taxon>
    </lineage>
</organism>
<dbReference type="RefSeq" id="WP_006283748.1">
    <property type="nucleotide sequence ID" value="NZ_BPTR01000001.1"/>
</dbReference>
<dbReference type="GO" id="GO:0019305">
    <property type="term" value="P:dTDP-rhamnose biosynthetic process"/>
    <property type="evidence" value="ECO:0007669"/>
    <property type="project" value="UniProtKB-UniRule"/>
</dbReference>
<protein>
    <recommendedName>
        <fullName evidence="4 6">dTDP-4-dehydrorhamnose 3,5-epimerase</fullName>
        <ecNumber evidence="3 6">5.1.3.13</ecNumber>
    </recommendedName>
    <alternativeName>
        <fullName evidence="6">Thymidine diphospho-4-keto-rhamnose 3,5-epimerase</fullName>
    </alternativeName>
</protein>
<accession>A0AA37HZ63</accession>
<comment type="pathway">
    <text evidence="6">Carbohydrate biosynthesis; dTDP-L-rhamnose biosynthesis.</text>
</comment>
<gene>
    <name evidence="7" type="ORF">PRRU23_24390</name>
</gene>
<reference evidence="7" key="1">
    <citation type="submission" date="2021-08" db="EMBL/GenBank/DDBJ databases">
        <title>Prevotella lacticifex sp. nov., isolated from rumen of cow.</title>
        <authorList>
            <person name="Shinkai T."/>
            <person name="Ikeyama N."/>
            <person name="Kumagai M."/>
            <person name="Ohmori H."/>
            <person name="Sakamoto M."/>
            <person name="Ohkuma M."/>
            <person name="Mitsumori M."/>
        </authorList>
    </citation>
    <scope>NUCLEOTIDE SEQUENCE</scope>
    <source>
        <strain evidence="7">DSM 11371</strain>
    </source>
</reference>
<evidence type="ECO:0000256" key="1">
    <source>
        <dbReference type="ARBA" id="ARBA00001298"/>
    </source>
</evidence>
<comment type="subunit">
    <text evidence="6">Homodimer.</text>
</comment>
<evidence type="ECO:0000256" key="5">
    <source>
        <dbReference type="PIRSR" id="PIRSR600888-3"/>
    </source>
</evidence>
<dbReference type="EMBL" id="BPTR01000001">
    <property type="protein sequence ID" value="GJG28739.1"/>
    <property type="molecule type" value="Genomic_DNA"/>
</dbReference>
<comment type="function">
    <text evidence="2 6">Catalyzes the epimerization of the C3' and C5'positions of dTDP-6-deoxy-D-xylo-4-hexulose, forming dTDP-6-deoxy-L-lyxo-4-hexulose.</text>
</comment>
<dbReference type="InterPro" id="IPR011051">
    <property type="entry name" value="RmlC_Cupin_sf"/>
</dbReference>
<dbReference type="GO" id="GO:0000271">
    <property type="term" value="P:polysaccharide biosynthetic process"/>
    <property type="evidence" value="ECO:0007669"/>
    <property type="project" value="TreeGrafter"/>
</dbReference>
<evidence type="ECO:0000256" key="6">
    <source>
        <dbReference type="RuleBase" id="RU364069"/>
    </source>
</evidence>
<dbReference type="Proteomes" id="UP000887043">
    <property type="component" value="Unassembled WGS sequence"/>
</dbReference>
<dbReference type="Gene3D" id="2.60.120.10">
    <property type="entry name" value="Jelly Rolls"/>
    <property type="match status" value="1"/>
</dbReference>
<comment type="similarity">
    <text evidence="6">Belongs to the dTDP-4-dehydrorhamnose 3,5-epimerase family.</text>
</comment>
<feature type="site" description="Participates in a stacking interaction with the thymidine ring of dTDP-4-oxo-6-deoxyglucose" evidence="5">
    <location>
        <position position="135"/>
    </location>
</feature>
<dbReference type="GO" id="GO:0008830">
    <property type="term" value="F:dTDP-4-dehydrorhamnose 3,5-epimerase activity"/>
    <property type="evidence" value="ECO:0007669"/>
    <property type="project" value="UniProtKB-UniRule"/>
</dbReference>
<dbReference type="NCBIfam" id="TIGR01221">
    <property type="entry name" value="rmlC"/>
    <property type="match status" value="1"/>
</dbReference>
<dbReference type="InterPro" id="IPR014710">
    <property type="entry name" value="RmlC-like_jellyroll"/>
</dbReference>
<dbReference type="EC" id="5.1.3.13" evidence="3 6"/>
<dbReference type="Pfam" id="PF00908">
    <property type="entry name" value="dTDP_sugar_isom"/>
    <property type="match status" value="1"/>
</dbReference>
<keyword evidence="6" id="KW-0413">Isomerase</keyword>
<evidence type="ECO:0000256" key="2">
    <source>
        <dbReference type="ARBA" id="ARBA00001997"/>
    </source>
</evidence>
<evidence type="ECO:0000256" key="3">
    <source>
        <dbReference type="ARBA" id="ARBA00012098"/>
    </source>
</evidence>
<dbReference type="GO" id="GO:0005829">
    <property type="term" value="C:cytosol"/>
    <property type="evidence" value="ECO:0007669"/>
    <property type="project" value="TreeGrafter"/>
</dbReference>
<sequence>MDIFPVNIKDAKILIPQLFTDTRGDFMEFYNENTLNKEGIKDVFVQDNISSSIKGVLRGVHTQLKYPQAKIVSCLKGIIWDVIVDCRIDSPTFGNWYGEFLTADNHKQLYVPQGVAHGYYTLSEATILMKVTTHYTPGDEIGFNWDDESIGIDWPLDCESEPILAEKDKNWGSFDDMIRIISDYR</sequence>
<proteinExistence type="inferred from homology"/>
<dbReference type="SUPFAM" id="SSF51182">
    <property type="entry name" value="RmlC-like cupins"/>
    <property type="match status" value="1"/>
</dbReference>
<evidence type="ECO:0000313" key="7">
    <source>
        <dbReference type="EMBL" id="GJG28739.1"/>
    </source>
</evidence>
<comment type="catalytic activity">
    <reaction evidence="1 6">
        <text>dTDP-4-dehydro-6-deoxy-alpha-D-glucose = dTDP-4-dehydro-beta-L-rhamnose</text>
        <dbReference type="Rhea" id="RHEA:16969"/>
        <dbReference type="ChEBI" id="CHEBI:57649"/>
        <dbReference type="ChEBI" id="CHEBI:62830"/>
        <dbReference type="EC" id="5.1.3.13"/>
    </reaction>
</comment>
<dbReference type="PANTHER" id="PTHR21047:SF2">
    <property type="entry name" value="THYMIDINE DIPHOSPHO-4-KETO-RHAMNOSE 3,5-EPIMERASE"/>
    <property type="match status" value="1"/>
</dbReference>
<evidence type="ECO:0000256" key="4">
    <source>
        <dbReference type="ARBA" id="ARBA00019595"/>
    </source>
</evidence>
<dbReference type="AlphaFoldDB" id="A0AA37HZ63"/>
<dbReference type="PANTHER" id="PTHR21047">
    <property type="entry name" value="DTDP-6-DEOXY-D-GLUCOSE-3,5 EPIMERASE"/>
    <property type="match status" value="1"/>
</dbReference>